<keyword evidence="3" id="KW-1185">Reference proteome</keyword>
<dbReference type="EMBL" id="FNXT01001194">
    <property type="protein sequence ID" value="SZX73597.1"/>
    <property type="molecule type" value="Genomic_DNA"/>
</dbReference>
<organism evidence="2 3">
    <name type="scientific">Tetradesmus obliquus</name>
    <name type="common">Green alga</name>
    <name type="synonym">Acutodesmus obliquus</name>
    <dbReference type="NCBI Taxonomy" id="3088"/>
    <lineage>
        <taxon>Eukaryota</taxon>
        <taxon>Viridiplantae</taxon>
        <taxon>Chlorophyta</taxon>
        <taxon>core chlorophytes</taxon>
        <taxon>Chlorophyceae</taxon>
        <taxon>CS clade</taxon>
        <taxon>Sphaeropleales</taxon>
        <taxon>Scenedesmaceae</taxon>
        <taxon>Tetradesmus</taxon>
    </lineage>
</organism>
<reference evidence="2 3" key="1">
    <citation type="submission" date="2016-10" db="EMBL/GenBank/DDBJ databases">
        <authorList>
            <person name="Cai Z."/>
        </authorList>
    </citation>
    <scope>NUCLEOTIDE SEQUENCE [LARGE SCALE GENOMIC DNA]</scope>
</reference>
<gene>
    <name evidence="2" type="ORF">BQ4739_LOCUS13855</name>
</gene>
<feature type="region of interest" description="Disordered" evidence="1">
    <location>
        <begin position="241"/>
        <end position="260"/>
    </location>
</feature>
<proteinExistence type="predicted"/>
<dbReference type="AlphaFoldDB" id="A0A383W7H1"/>
<name>A0A383W7H1_TETOB</name>
<evidence type="ECO:0000313" key="2">
    <source>
        <dbReference type="EMBL" id="SZX73597.1"/>
    </source>
</evidence>
<sequence length="260" mass="29071">MDNMPAGAEGFAKAYKPPPYDRAAAKPPASYTHTVCELISGKPAEVEVSLEGKKGPGSIRPTVDRRLPIRIASVVCMCWCVVNGKAQPKLSDEADQDAAAPRPHAAATVFIDGKTNVTFSMADQMQSILGVITSAPLNGQGALTGAFLESIVGYWEFTLQSNYRFGDQAMQLMLPSIQQGQVAKGVGRGWFRATRQQQQQWQQQHQQHQQRQQRQQQQQHQKTCLSCHSCRLLLQQQQEHRKRTMRQTQLRLQESQTRSS</sequence>
<feature type="compositionally biased region" description="Polar residues" evidence="1">
    <location>
        <begin position="246"/>
        <end position="260"/>
    </location>
</feature>
<accession>A0A383W7H1</accession>
<protein>
    <submittedName>
        <fullName evidence="2">Uncharacterized protein</fullName>
    </submittedName>
</protein>
<evidence type="ECO:0000256" key="1">
    <source>
        <dbReference type="SAM" id="MobiDB-lite"/>
    </source>
</evidence>
<evidence type="ECO:0000313" key="3">
    <source>
        <dbReference type="Proteomes" id="UP000256970"/>
    </source>
</evidence>
<dbReference type="Proteomes" id="UP000256970">
    <property type="component" value="Unassembled WGS sequence"/>
</dbReference>